<dbReference type="PANTHER" id="PTHR23277">
    <property type="entry name" value="NECTIN-RELATED"/>
    <property type="match status" value="1"/>
</dbReference>
<dbReference type="Pfam" id="PF07686">
    <property type="entry name" value="V-set"/>
    <property type="match status" value="1"/>
</dbReference>
<evidence type="ECO:0000256" key="6">
    <source>
        <dbReference type="ARBA" id="ARBA00023180"/>
    </source>
</evidence>
<organism evidence="9 10">
    <name type="scientific">Peromyscus maniculatus bairdii</name>
    <name type="common">Prairie deer mouse</name>
    <dbReference type="NCBI Taxonomy" id="230844"/>
    <lineage>
        <taxon>Eukaryota</taxon>
        <taxon>Metazoa</taxon>
        <taxon>Chordata</taxon>
        <taxon>Craniata</taxon>
        <taxon>Vertebrata</taxon>
        <taxon>Euteleostomi</taxon>
        <taxon>Mammalia</taxon>
        <taxon>Eutheria</taxon>
        <taxon>Euarchontoglires</taxon>
        <taxon>Glires</taxon>
        <taxon>Rodentia</taxon>
        <taxon>Myomorpha</taxon>
        <taxon>Muroidea</taxon>
        <taxon>Cricetidae</taxon>
        <taxon>Neotominae</taxon>
        <taxon>Peromyscus</taxon>
    </lineage>
</organism>
<feature type="domain" description="Ig-like" evidence="8">
    <location>
        <begin position="141"/>
        <end position="243"/>
    </location>
</feature>
<dbReference type="SUPFAM" id="SSF48726">
    <property type="entry name" value="Immunoglobulin"/>
    <property type="match status" value="2"/>
</dbReference>
<dbReference type="SMART" id="SM00407">
    <property type="entry name" value="IGc1"/>
    <property type="match status" value="1"/>
</dbReference>
<evidence type="ECO:0000256" key="2">
    <source>
        <dbReference type="ARBA" id="ARBA00022729"/>
    </source>
</evidence>
<keyword evidence="5" id="KW-1015">Disulfide bond</keyword>
<dbReference type="Gene3D" id="2.60.40.10">
    <property type="entry name" value="Immunoglobulins"/>
    <property type="match status" value="2"/>
</dbReference>
<evidence type="ECO:0000313" key="10">
    <source>
        <dbReference type="Proteomes" id="UP000694547"/>
    </source>
</evidence>
<keyword evidence="10" id="KW-1185">Reference proteome</keyword>
<dbReference type="GO" id="GO:0005912">
    <property type="term" value="C:adherens junction"/>
    <property type="evidence" value="ECO:0007669"/>
    <property type="project" value="TreeGrafter"/>
</dbReference>
<keyword evidence="4" id="KW-0472">Membrane</keyword>
<dbReference type="InterPro" id="IPR013106">
    <property type="entry name" value="Ig_V-set"/>
</dbReference>
<comment type="subcellular location">
    <subcellularLocation>
        <location evidence="1">Membrane</location>
    </subcellularLocation>
</comment>
<dbReference type="GO" id="GO:0007157">
    <property type="term" value="P:heterophilic cell-cell adhesion via plasma membrane cell adhesion molecules"/>
    <property type="evidence" value="ECO:0007669"/>
    <property type="project" value="TreeGrafter"/>
</dbReference>
<dbReference type="PROSITE" id="PS00290">
    <property type="entry name" value="IG_MHC"/>
    <property type="match status" value="1"/>
</dbReference>
<dbReference type="CDD" id="cd00098">
    <property type="entry name" value="IgC1"/>
    <property type="match status" value="1"/>
</dbReference>
<evidence type="ECO:0000256" key="7">
    <source>
        <dbReference type="SAM" id="MobiDB-lite"/>
    </source>
</evidence>
<protein>
    <recommendedName>
        <fullName evidence="8">Ig-like domain-containing protein</fullName>
    </recommendedName>
</protein>
<feature type="domain" description="Ig-like" evidence="8">
    <location>
        <begin position="17"/>
        <end position="122"/>
    </location>
</feature>
<dbReference type="InterPro" id="IPR003599">
    <property type="entry name" value="Ig_sub"/>
</dbReference>
<dbReference type="PANTHER" id="PTHR23277:SF106">
    <property type="entry name" value="NECTIN-1 ISOFORM X1-RELATED"/>
    <property type="match status" value="1"/>
</dbReference>
<dbReference type="InterPro" id="IPR013783">
    <property type="entry name" value="Ig-like_fold"/>
</dbReference>
<feature type="region of interest" description="Disordered" evidence="7">
    <location>
        <begin position="242"/>
        <end position="282"/>
    </location>
</feature>
<dbReference type="GeneTree" id="ENSGT00940000163348"/>
<dbReference type="InterPro" id="IPR003597">
    <property type="entry name" value="Ig_C1-set"/>
</dbReference>
<dbReference type="InterPro" id="IPR003006">
    <property type="entry name" value="Ig/MHC_CS"/>
</dbReference>
<dbReference type="Pfam" id="PF07654">
    <property type="entry name" value="C1-set"/>
    <property type="match status" value="1"/>
</dbReference>
<dbReference type="Proteomes" id="UP000694547">
    <property type="component" value="Chromosome 1"/>
</dbReference>
<reference evidence="9" key="3">
    <citation type="submission" date="2025-09" db="UniProtKB">
        <authorList>
            <consortium name="Ensembl"/>
        </authorList>
    </citation>
    <scope>IDENTIFICATION</scope>
</reference>
<dbReference type="InterPro" id="IPR051427">
    <property type="entry name" value="Nectin/Nectin-like"/>
</dbReference>
<evidence type="ECO:0000256" key="5">
    <source>
        <dbReference type="ARBA" id="ARBA00023157"/>
    </source>
</evidence>
<reference evidence="9" key="2">
    <citation type="submission" date="2025-08" db="UniProtKB">
        <authorList>
            <consortium name="Ensembl"/>
        </authorList>
    </citation>
    <scope>IDENTIFICATION</scope>
</reference>
<evidence type="ECO:0000313" key="9">
    <source>
        <dbReference type="Ensembl" id="ENSPEMP00000031028.1"/>
    </source>
</evidence>
<keyword evidence="3" id="KW-0677">Repeat</keyword>
<dbReference type="AlphaFoldDB" id="A0A8C8UFV3"/>
<dbReference type="Ensembl" id="ENSPEMT00000041950.1">
    <property type="protein sequence ID" value="ENSPEMP00000031028.1"/>
    <property type="gene ID" value="ENSPEMG00000028367.1"/>
</dbReference>
<proteinExistence type="predicted"/>
<sequence>MYPLELESLFLLPSWPPGSCIALGGLEVKTTETQTVFLHDNVTVPCKIPGSPHLDITIVGILWFWKKERNESEASIYQFYGSYREATRPGANVSLLGLEWGDASLHLPKIELSDAGEYRCKLVVTPQQAEGTTRLDVVASPAVKLFVKPATERNGEEEHVICKVDGFYPAAIDIKWEESTLNDPHFRAITEGIITGPAVRNDDGTFSVTSSLALKPALEDHGNTFTCVVSHRSLLDSKRLSVTLPGKSKRSPAPPTRGHVTIPLSPNSRTCDYPPAPPLEDM</sequence>
<evidence type="ECO:0000256" key="3">
    <source>
        <dbReference type="ARBA" id="ARBA00022737"/>
    </source>
</evidence>
<dbReference type="SMART" id="SM00409">
    <property type="entry name" value="IG"/>
    <property type="match status" value="1"/>
</dbReference>
<evidence type="ECO:0000256" key="1">
    <source>
        <dbReference type="ARBA" id="ARBA00004370"/>
    </source>
</evidence>
<evidence type="ECO:0000256" key="4">
    <source>
        <dbReference type="ARBA" id="ARBA00023136"/>
    </source>
</evidence>
<dbReference type="GO" id="GO:0007156">
    <property type="term" value="P:homophilic cell adhesion via plasma membrane adhesion molecules"/>
    <property type="evidence" value="ECO:0007669"/>
    <property type="project" value="TreeGrafter"/>
</dbReference>
<name>A0A8C8UFV3_PERMB</name>
<dbReference type="GO" id="GO:0016020">
    <property type="term" value="C:membrane"/>
    <property type="evidence" value="ECO:0007669"/>
    <property type="project" value="UniProtKB-SubCell"/>
</dbReference>
<keyword evidence="6" id="KW-0325">Glycoprotein</keyword>
<keyword evidence="2" id="KW-0732">Signal</keyword>
<dbReference type="InterPro" id="IPR007110">
    <property type="entry name" value="Ig-like_dom"/>
</dbReference>
<dbReference type="PROSITE" id="PS50835">
    <property type="entry name" value="IG_LIKE"/>
    <property type="match status" value="2"/>
</dbReference>
<dbReference type="InterPro" id="IPR036179">
    <property type="entry name" value="Ig-like_dom_sf"/>
</dbReference>
<accession>A0A8C8UFV3</accession>
<reference evidence="9 10" key="1">
    <citation type="submission" date="2018-10" db="EMBL/GenBank/DDBJ databases">
        <title>Improved assembly of the deer mouse Peromyscus maniculatus genome.</title>
        <authorList>
            <person name="Lassance J.-M."/>
            <person name="Hoekstra H.E."/>
        </authorList>
    </citation>
    <scope>NUCLEOTIDE SEQUENCE [LARGE SCALE GENOMIC DNA]</scope>
</reference>
<evidence type="ECO:0000259" key="8">
    <source>
        <dbReference type="PROSITE" id="PS50835"/>
    </source>
</evidence>